<name>A0A7R9FZZ8_TIMSH</name>
<feature type="compositionally biased region" description="Basic and acidic residues" evidence="1">
    <location>
        <begin position="992"/>
        <end position="1029"/>
    </location>
</feature>
<sequence>MVRAREEHDLPEGFDLEKKQGEMEDMVDKIFSEDTKHSSKEKKERSSSRRGRSHSRDRRRRDRSKEKKRSRPTDLPVDWAHFRSRAYTFEEVRRLKAKLGTKERQSREHRRKHGSRDRRSSFPDRGQGVVAAVVVTPYCRAGVGIRPYQYFQKSVGFHLPGKHAVAAQSLGLDIVCLFLRFVASTISQNFPGPLAQTDPCVRGFVTKVLPFVFGSDSFWSPIYGPFEETAGGTIEGFTKPKRTLKDKTRRNGPPNTVVFETLHLPVSPLRRSRDRKHRRSSKDKEKDKSLKSDLEQVYKVLSFPSQILHPLLVLGVKEIHKEFSRTIVKFTKARPVVSYCENPSITKVHFKSRKEIFDDSTKVLVDLMRIIMDGKGVKTWTNSEGGTTLRTDANISSSLTALQVSYDEGENEENLSSDEVNVNRKREKAWLPTLKEWLSSKEDDNPGDSVMDSVDVKENDVSINEKTEEPIDEGTKHKERKNSSGEKNYTNSDRNLVSPSIDRKSEPKQRTLSEMSVERTTVRSKWDSDYEEDTVSTENVKAELPTVEVDKPKEIVAAKICDQVEKSTKFNDDVEYDGEKLNEEKIEIDNITVNEVVKHEGKNVNEETKNGSKKLDDEIRTDNRKLNEDIESDNTKSTEEEIEYDDTKLSEEITTFDNLKLNEEIKDNTRKETEEIIYDDRALNEEIEHDNRKFNEVVESDDTKFNEAVESDDRKFNDDIEHGNGKAENMILDEESESQTNDSSFVGTCEEDKDEHDPHDDKNAIGVQESDTSAFFDYSTVEPKQSSLSTQDSVVEKSTDPKLVFEYEEFMKAVSFDTSFVELGVDSHKVQHIEPTTRKINNREIENVKKKNEISVPEIEDEELEDICKPNNKQFSTLSSKLPVRSELSSKSENLVDWEHDTESTEVEISPFVEEREILNNTDINKVSGPNKTSILGSSHTDLDEPEYARKLVASASHVGPDKSELVRKEITQEEVQHKSSSSNESSSEDEPQLKESREDMELLALLDKKLKSANKQKENNKETDEWTERNVTSVSNTVDEPQSKKEKKKTEELIKSRRKNTSQEGDSSVESCWEDEFKDKLVKEKKTNQLIENDKDEIEDKREAKKRRRDRSSPSVSPKKKKRRSPSTSPEHSPTPQGRNSTESKAHRHKGRSSSNRQNDGKKLRQSGDGEKKRGRKQGEQEEKEDTKEASKHDKPVADLKERKKKKEKKDRKVQVKPKDKKKDKYHKEKNSKRQKSKEKVCDDSSDEGNPALIKKRKLKEMSKPLSSEEEEENQEKSKRAKSKKRMSEDKHSKRLSSKDNLEEQILDKSKEKGSKRRTSKEKVRDKSSSSSDEDNYEEYSKSSKSKHNSKLGSKGKASRKRNLSNSSKNNSTATTKKNVSDKYNSNSGIEEDHEKEMESANQNLSSDDENSDSSSSQEAVEDDDEDYSEYVLDREIKQEVFTDGDDSEEEDSDEETPADDVDKINLLVCKVEHVSNPNSMEGDETIDPSTQVANSSSSEVSFIASKSVPRGTVSSVFTGGPVSVQEADITGINASSVPIGDPVPVQELDKTRIKTKPVPAGDPVPVQELDKTRINTSSVPTRDPVTCPRT</sequence>
<feature type="region of interest" description="Disordered" evidence="1">
    <location>
        <begin position="98"/>
        <end position="124"/>
    </location>
</feature>
<feature type="compositionally biased region" description="Basic residues" evidence="1">
    <location>
        <begin position="107"/>
        <end position="116"/>
    </location>
</feature>
<feature type="compositionally biased region" description="Basic and acidic residues" evidence="1">
    <location>
        <begin position="1160"/>
        <end position="1203"/>
    </location>
</feature>
<feature type="compositionally biased region" description="Basic and acidic residues" evidence="1">
    <location>
        <begin position="454"/>
        <end position="484"/>
    </location>
</feature>
<proteinExistence type="predicted"/>
<dbReference type="EMBL" id="OC002414">
    <property type="protein sequence ID" value="CAD7261810.1"/>
    <property type="molecule type" value="Genomic_DNA"/>
</dbReference>
<feature type="compositionally biased region" description="Basic and acidic residues" evidence="1">
    <location>
        <begin position="1"/>
        <end position="47"/>
    </location>
</feature>
<feature type="compositionally biased region" description="Basic and acidic residues" evidence="1">
    <location>
        <begin position="501"/>
        <end position="519"/>
    </location>
</feature>
<evidence type="ECO:0000256" key="1">
    <source>
        <dbReference type="SAM" id="MobiDB-lite"/>
    </source>
</evidence>
<feature type="compositionally biased region" description="Low complexity" evidence="1">
    <location>
        <begin position="1365"/>
        <end position="1379"/>
    </location>
</feature>
<feature type="region of interest" description="Disordered" evidence="1">
    <location>
        <begin position="269"/>
        <end position="290"/>
    </location>
</feature>
<feature type="compositionally biased region" description="Basic and acidic residues" evidence="1">
    <location>
        <begin position="1433"/>
        <end position="1442"/>
    </location>
</feature>
<feature type="compositionally biased region" description="Basic residues" evidence="1">
    <location>
        <begin position="239"/>
        <end position="250"/>
    </location>
</feature>
<feature type="region of interest" description="Disordered" evidence="1">
    <location>
        <begin position="1476"/>
        <end position="1495"/>
    </location>
</feature>
<feature type="compositionally biased region" description="Basic residues" evidence="1">
    <location>
        <begin position="270"/>
        <end position="281"/>
    </location>
</feature>
<organism evidence="2">
    <name type="scientific">Timema shepardi</name>
    <name type="common">Walking stick</name>
    <dbReference type="NCBI Taxonomy" id="629360"/>
    <lineage>
        <taxon>Eukaryota</taxon>
        <taxon>Metazoa</taxon>
        <taxon>Ecdysozoa</taxon>
        <taxon>Arthropoda</taxon>
        <taxon>Hexapoda</taxon>
        <taxon>Insecta</taxon>
        <taxon>Pterygota</taxon>
        <taxon>Neoptera</taxon>
        <taxon>Polyneoptera</taxon>
        <taxon>Phasmatodea</taxon>
        <taxon>Timematodea</taxon>
        <taxon>Timematoidea</taxon>
        <taxon>Timematidae</taxon>
        <taxon>Timema</taxon>
    </lineage>
</organism>
<feature type="compositionally biased region" description="Basic and acidic residues" evidence="1">
    <location>
        <begin position="1212"/>
        <end position="1230"/>
    </location>
</feature>
<feature type="compositionally biased region" description="Polar residues" evidence="1">
    <location>
        <begin position="1030"/>
        <end position="1041"/>
    </location>
</feature>
<feature type="compositionally biased region" description="Basic and acidic residues" evidence="1">
    <location>
        <begin position="1042"/>
        <end position="1056"/>
    </location>
</feature>
<feature type="compositionally biased region" description="Polar residues" evidence="1">
    <location>
        <begin position="485"/>
        <end position="498"/>
    </location>
</feature>
<feature type="region of interest" description="Disordered" evidence="1">
    <location>
        <begin position="602"/>
        <end position="645"/>
    </location>
</feature>
<feature type="compositionally biased region" description="Basic and acidic residues" evidence="1">
    <location>
        <begin position="960"/>
        <end position="978"/>
    </location>
</feature>
<feature type="compositionally biased region" description="Basic and acidic residues" evidence="1">
    <location>
        <begin position="1287"/>
        <end position="1314"/>
    </location>
</feature>
<gene>
    <name evidence="2" type="ORF">TSIB3V08_LOCUS5934</name>
</gene>
<evidence type="ECO:0000313" key="2">
    <source>
        <dbReference type="EMBL" id="CAD7261810.1"/>
    </source>
</evidence>
<feature type="region of interest" description="Disordered" evidence="1">
    <location>
        <begin position="732"/>
        <end position="765"/>
    </location>
</feature>
<feature type="region of interest" description="Disordered" evidence="1">
    <location>
        <begin position="237"/>
        <end position="256"/>
    </location>
</feature>
<feature type="compositionally biased region" description="Basic and acidic residues" evidence="1">
    <location>
        <begin position="1076"/>
        <end position="1088"/>
    </location>
</feature>
<feature type="compositionally biased region" description="Acidic residues" evidence="1">
    <location>
        <begin position="1421"/>
        <end position="1430"/>
    </location>
</feature>
<feature type="compositionally biased region" description="Basic residues" evidence="1">
    <location>
        <begin position="48"/>
        <end position="70"/>
    </location>
</feature>
<protein>
    <submittedName>
        <fullName evidence="2">Uncharacterized protein</fullName>
    </submittedName>
</protein>
<feature type="compositionally biased region" description="Low complexity" evidence="1">
    <location>
        <begin position="1127"/>
        <end position="1137"/>
    </location>
</feature>
<feature type="region of interest" description="Disordered" evidence="1">
    <location>
        <begin position="439"/>
        <end position="519"/>
    </location>
</feature>
<feature type="region of interest" description="Disordered" evidence="1">
    <location>
        <begin position="953"/>
        <end position="1466"/>
    </location>
</feature>
<feature type="compositionally biased region" description="Acidic residues" evidence="1">
    <location>
        <begin position="1444"/>
        <end position="1461"/>
    </location>
</feature>
<feature type="region of interest" description="Disordered" evidence="1">
    <location>
        <begin position="1"/>
        <end position="73"/>
    </location>
</feature>
<reference evidence="2" key="1">
    <citation type="submission" date="2020-11" db="EMBL/GenBank/DDBJ databases">
        <authorList>
            <person name="Tran Van P."/>
        </authorList>
    </citation>
    <scope>NUCLEOTIDE SEQUENCE</scope>
</reference>
<feature type="region of interest" description="Disordered" evidence="1">
    <location>
        <begin position="1556"/>
        <end position="1592"/>
    </location>
</feature>
<accession>A0A7R9FZZ8</accession>